<dbReference type="Gene3D" id="2.120.10.30">
    <property type="entry name" value="TolB, C-terminal domain"/>
    <property type="match status" value="1"/>
</dbReference>
<keyword evidence="3" id="KW-0926">Vacuole</keyword>
<evidence type="ECO:0000256" key="5">
    <source>
        <dbReference type="SAM" id="Phobius"/>
    </source>
</evidence>
<evidence type="ECO:0000259" key="6">
    <source>
        <dbReference type="Pfam" id="PF03088"/>
    </source>
</evidence>
<dbReference type="PANTHER" id="PTHR10426:SF68">
    <property type="entry name" value="OS07G0614000 PROTEIN"/>
    <property type="match status" value="1"/>
</dbReference>
<keyword evidence="4" id="KW-0325">Glycoprotein</keyword>
<feature type="domain" description="Strictosidine synthase conserved region" evidence="6">
    <location>
        <begin position="135"/>
        <end position="198"/>
    </location>
</feature>
<organism evidence="7 8">
    <name type="scientific">Vitis vinifera</name>
    <name type="common">Grape</name>
    <dbReference type="NCBI Taxonomy" id="29760"/>
    <lineage>
        <taxon>Eukaryota</taxon>
        <taxon>Viridiplantae</taxon>
        <taxon>Streptophyta</taxon>
        <taxon>Embryophyta</taxon>
        <taxon>Tracheophyta</taxon>
        <taxon>Spermatophyta</taxon>
        <taxon>Magnoliopsida</taxon>
        <taxon>eudicotyledons</taxon>
        <taxon>Gunneridae</taxon>
        <taxon>Pentapetalae</taxon>
        <taxon>rosids</taxon>
        <taxon>Vitales</taxon>
        <taxon>Vitaceae</taxon>
        <taxon>Viteae</taxon>
        <taxon>Vitis</taxon>
    </lineage>
</organism>
<evidence type="ECO:0000313" key="7">
    <source>
        <dbReference type="EMBL" id="RVX05555.1"/>
    </source>
</evidence>
<gene>
    <name evidence="7" type="primary">SSL5_7</name>
    <name evidence="7" type="ORF">CK203_013488</name>
</gene>
<feature type="transmembrane region" description="Helical" evidence="5">
    <location>
        <begin position="20"/>
        <end position="38"/>
    </location>
</feature>
<accession>A0A438J9A9</accession>
<dbReference type="Proteomes" id="UP000288805">
    <property type="component" value="Unassembled WGS sequence"/>
</dbReference>
<comment type="subcellular location">
    <subcellularLocation>
        <location evidence="1">Vacuole</location>
    </subcellularLocation>
</comment>
<keyword evidence="5" id="KW-1133">Transmembrane helix</keyword>
<dbReference type="InterPro" id="IPR011042">
    <property type="entry name" value="6-blade_b-propeller_TolB-like"/>
</dbReference>
<evidence type="ECO:0000256" key="2">
    <source>
        <dbReference type="ARBA" id="ARBA00009191"/>
    </source>
</evidence>
<proteinExistence type="inferred from homology"/>
<dbReference type="SUPFAM" id="SSF63829">
    <property type="entry name" value="Calcium-dependent phosphotriesterase"/>
    <property type="match status" value="1"/>
</dbReference>
<dbReference type="AlphaFoldDB" id="A0A438J9A9"/>
<comment type="similarity">
    <text evidence="2">Belongs to the strictosidine synthase family.</text>
</comment>
<protein>
    <submittedName>
        <fullName evidence="7">Protein strictosidine synthase-like 5</fullName>
    </submittedName>
</protein>
<sequence>MAGNNAFGNLNICMRTSSTVILACILASALQIFLFSPISPDLLQLPQPSSAALLTNKKLQEVAKIGEGLLDKPEDVLMERAYCIQPQEMGVTPTRTGGIIVCDIEKGLLKVGEDGVSVLTSHVNGSKINVASTEFVNWYLDVLEAKPHGQLLKYDPLLNETSILLDNLAFANGVALSQDEDFLVVCETWKCLKYWLEGERKGRTETFIDNLPGGPDNINLAPDGSFWIALIKVTSDGFEFVHTSKALKHLLATFPKLFQLVKGSHKKASVVKVAADGKIIDKFDDPNGKVISFVTSALEFEDYLYLGSLNTNFIGILPLKAA</sequence>
<evidence type="ECO:0000313" key="8">
    <source>
        <dbReference type="Proteomes" id="UP000288805"/>
    </source>
</evidence>
<dbReference type="InterPro" id="IPR018119">
    <property type="entry name" value="Strictosidine_synth_cons-reg"/>
</dbReference>
<comment type="caution">
    <text evidence="7">The sequence shown here is derived from an EMBL/GenBank/DDBJ whole genome shotgun (WGS) entry which is preliminary data.</text>
</comment>
<evidence type="ECO:0000256" key="1">
    <source>
        <dbReference type="ARBA" id="ARBA00004116"/>
    </source>
</evidence>
<dbReference type="EMBL" id="QGNW01000056">
    <property type="protein sequence ID" value="RVX05555.1"/>
    <property type="molecule type" value="Genomic_DNA"/>
</dbReference>
<keyword evidence="5" id="KW-0812">Transmembrane</keyword>
<evidence type="ECO:0000256" key="3">
    <source>
        <dbReference type="ARBA" id="ARBA00022554"/>
    </source>
</evidence>
<evidence type="ECO:0000256" key="4">
    <source>
        <dbReference type="ARBA" id="ARBA00023180"/>
    </source>
</evidence>
<dbReference type="Pfam" id="PF03088">
    <property type="entry name" value="Str_synth"/>
    <property type="match status" value="1"/>
</dbReference>
<name>A0A438J9A9_VITVI</name>
<dbReference type="GO" id="GO:0005773">
    <property type="term" value="C:vacuole"/>
    <property type="evidence" value="ECO:0007669"/>
    <property type="project" value="UniProtKB-SubCell"/>
</dbReference>
<reference evidence="7 8" key="1">
    <citation type="journal article" date="2018" name="PLoS Genet.">
        <title>Population sequencing reveals clonal diversity and ancestral inbreeding in the grapevine cultivar Chardonnay.</title>
        <authorList>
            <person name="Roach M.J."/>
            <person name="Johnson D.L."/>
            <person name="Bohlmann J."/>
            <person name="van Vuuren H.J."/>
            <person name="Jones S.J."/>
            <person name="Pretorius I.S."/>
            <person name="Schmidt S.A."/>
            <person name="Borneman A.R."/>
        </authorList>
    </citation>
    <scope>NUCLEOTIDE SEQUENCE [LARGE SCALE GENOMIC DNA]</scope>
    <source>
        <strain evidence="8">cv. Chardonnay</strain>
        <tissue evidence="7">Leaf</tissue>
    </source>
</reference>
<dbReference type="PANTHER" id="PTHR10426">
    <property type="entry name" value="STRICTOSIDINE SYNTHASE-RELATED"/>
    <property type="match status" value="1"/>
</dbReference>
<keyword evidence="5" id="KW-0472">Membrane</keyword>